<proteinExistence type="predicted"/>
<organism evidence="1 2">
    <name type="scientific">Steinernema glaseri</name>
    <dbReference type="NCBI Taxonomy" id="37863"/>
    <lineage>
        <taxon>Eukaryota</taxon>
        <taxon>Metazoa</taxon>
        <taxon>Ecdysozoa</taxon>
        <taxon>Nematoda</taxon>
        <taxon>Chromadorea</taxon>
        <taxon>Rhabditida</taxon>
        <taxon>Tylenchina</taxon>
        <taxon>Panagrolaimomorpha</taxon>
        <taxon>Strongyloidoidea</taxon>
        <taxon>Steinernematidae</taxon>
        <taxon>Steinernema</taxon>
    </lineage>
</organism>
<dbReference type="WBParaSite" id="L893_g10375.t1">
    <property type="protein sequence ID" value="L893_g10375.t1"/>
    <property type="gene ID" value="L893_g10375"/>
</dbReference>
<accession>A0A1I7XWQ1</accession>
<keyword evidence="1" id="KW-1185">Reference proteome</keyword>
<name>A0A1I7XWQ1_9BILA</name>
<evidence type="ECO:0000313" key="2">
    <source>
        <dbReference type="WBParaSite" id="L893_g10375.t1"/>
    </source>
</evidence>
<dbReference type="Proteomes" id="UP000095287">
    <property type="component" value="Unplaced"/>
</dbReference>
<protein>
    <submittedName>
        <fullName evidence="2">Transcriptional regulator</fullName>
    </submittedName>
</protein>
<sequence length="188" mass="20402">AVGLAVQLGVAALLFEAACDHPIGMRRHPRLEQRRVALLQRIGMLAAVAVLQQEALFLLAQQCQLRHIAVQALHQRQQQALEFAQQAFDGGAVEVALVERQVQAQVVAGVAHRREREQALQPLAHRTPLAGGRQGDTQCDAVDEQAHGVLHLRQADRAPGHGHAEHHVTLAAEAAEHQRPGRLGEGVD</sequence>
<reference evidence="2" key="1">
    <citation type="submission" date="2016-11" db="UniProtKB">
        <authorList>
            <consortium name="WormBaseParasite"/>
        </authorList>
    </citation>
    <scope>IDENTIFICATION</scope>
</reference>
<dbReference type="AlphaFoldDB" id="A0A1I7XWQ1"/>
<evidence type="ECO:0000313" key="1">
    <source>
        <dbReference type="Proteomes" id="UP000095287"/>
    </source>
</evidence>